<evidence type="ECO:0000256" key="1">
    <source>
        <dbReference type="SAM" id="Phobius"/>
    </source>
</evidence>
<feature type="transmembrane region" description="Helical" evidence="1">
    <location>
        <begin position="284"/>
        <end position="302"/>
    </location>
</feature>
<comment type="caution">
    <text evidence="2">The sequence shown here is derived from an EMBL/GenBank/DDBJ whole genome shotgun (WGS) entry which is preliminary data.</text>
</comment>
<keyword evidence="1" id="KW-0812">Transmembrane</keyword>
<sequence>MALLVLGIALLLLVVSVRLMRGRDLPVYAQTLLRGKAHYLCAGILLGVGFSSDLEGTHVLQHAQISLMSLLILWLGLELGIQMEFRMLKKIPARLLIFGAAQSAVTFLLTLTITVFFLPRLARHLLEGADPFVLASMLSVAASVTAPWAQEPPRHPPVAPETDAYPPPHIPGNAVSILLFGCISTLLIDHPPISIANRVFFQSTDALFLSAAIGAGTGILLDTALRVEPAPVKAGYLTVALTAAAGGLCVALDLPALFVGLLAGGWLMNVTLRRRDVQTFSERIHPVMESLFLLVAGSMIGVRTSDSPLNVQGMASLAMLLFVSRAIARTLGVGLLWRLLGPSSADRPFAGTWLLPQGSLAIAVCVQPLFVAWEGPMQAVTIIGGTAIAVALSQAVVSTFPRSSA</sequence>
<keyword evidence="1" id="KW-1133">Transmembrane helix</keyword>
<keyword evidence="1" id="KW-0472">Membrane</keyword>
<gene>
    <name evidence="2" type="ORF">A3F84_25385</name>
</gene>
<feature type="transmembrane region" description="Helical" evidence="1">
    <location>
        <begin position="314"/>
        <end position="337"/>
    </location>
</feature>
<name>A0A1F6C9L4_HANXR</name>
<evidence type="ECO:0000313" key="2">
    <source>
        <dbReference type="EMBL" id="OGG45845.1"/>
    </source>
</evidence>
<evidence type="ECO:0008006" key="4">
    <source>
        <dbReference type="Google" id="ProtNLM"/>
    </source>
</evidence>
<reference evidence="2 3" key="1">
    <citation type="journal article" date="2016" name="Nat. Commun.">
        <title>Thousands of microbial genomes shed light on interconnected biogeochemical processes in an aquifer system.</title>
        <authorList>
            <person name="Anantharaman K."/>
            <person name="Brown C.T."/>
            <person name="Hug L.A."/>
            <person name="Sharon I."/>
            <person name="Castelle C.J."/>
            <person name="Probst A.J."/>
            <person name="Thomas B.C."/>
            <person name="Singh A."/>
            <person name="Wilkins M.J."/>
            <person name="Karaoz U."/>
            <person name="Brodie E.L."/>
            <person name="Williams K.H."/>
            <person name="Hubbard S.S."/>
            <person name="Banfield J.F."/>
        </authorList>
    </citation>
    <scope>NUCLEOTIDE SEQUENCE [LARGE SCALE GENOMIC DNA]</scope>
    <source>
        <strain evidence="3">RIFCSPLOWO2_12_FULL_64_10</strain>
    </source>
</reference>
<feature type="transmembrane region" description="Helical" evidence="1">
    <location>
        <begin position="63"/>
        <end position="83"/>
    </location>
</feature>
<feature type="transmembrane region" description="Helical" evidence="1">
    <location>
        <begin position="200"/>
        <end position="221"/>
    </location>
</feature>
<dbReference type="EMBL" id="MFKF01000364">
    <property type="protein sequence ID" value="OGG45845.1"/>
    <property type="molecule type" value="Genomic_DNA"/>
</dbReference>
<dbReference type="Proteomes" id="UP000178606">
    <property type="component" value="Unassembled WGS sequence"/>
</dbReference>
<feature type="transmembrane region" description="Helical" evidence="1">
    <location>
        <begin position="241"/>
        <end position="263"/>
    </location>
</feature>
<protein>
    <recommendedName>
        <fullName evidence="4">Cation/H+ exchanger domain-containing protein</fullName>
    </recommendedName>
</protein>
<feature type="transmembrane region" description="Helical" evidence="1">
    <location>
        <begin position="95"/>
        <end position="119"/>
    </location>
</feature>
<feature type="transmembrane region" description="Helical" evidence="1">
    <location>
        <begin position="349"/>
        <end position="373"/>
    </location>
</feature>
<feature type="transmembrane region" description="Helical" evidence="1">
    <location>
        <begin position="170"/>
        <end position="188"/>
    </location>
</feature>
<evidence type="ECO:0000313" key="3">
    <source>
        <dbReference type="Proteomes" id="UP000178606"/>
    </source>
</evidence>
<accession>A0A1F6C9L4</accession>
<organism evidence="2 3">
    <name type="scientific">Handelsmanbacteria sp. (strain RIFCSPLOWO2_12_FULL_64_10)</name>
    <dbReference type="NCBI Taxonomy" id="1817868"/>
    <lineage>
        <taxon>Bacteria</taxon>
        <taxon>Candidatus Handelsmaniibacteriota</taxon>
    </lineage>
</organism>
<dbReference type="AlphaFoldDB" id="A0A1F6C9L4"/>
<feature type="transmembrane region" description="Helical" evidence="1">
    <location>
        <begin position="379"/>
        <end position="400"/>
    </location>
</feature>
<proteinExistence type="predicted"/>